<dbReference type="PANTHER" id="PTHR24291">
    <property type="entry name" value="CYTOCHROME P450 FAMILY 4"/>
    <property type="match status" value="1"/>
</dbReference>
<dbReference type="PRINTS" id="PR00385">
    <property type="entry name" value="P450"/>
</dbReference>
<dbReference type="AlphaFoldDB" id="A0AAV1ZM46"/>
<dbReference type="Gene3D" id="1.10.630.10">
    <property type="entry name" value="Cytochrome P450"/>
    <property type="match status" value="2"/>
</dbReference>
<keyword evidence="7" id="KW-0560">Oxidoreductase</keyword>
<evidence type="ECO:0000313" key="9">
    <source>
        <dbReference type="EMBL" id="CAL1271433.1"/>
    </source>
</evidence>
<evidence type="ECO:0008006" key="11">
    <source>
        <dbReference type="Google" id="ProtNLM"/>
    </source>
</evidence>
<evidence type="ECO:0000256" key="2">
    <source>
        <dbReference type="ARBA" id="ARBA00004586"/>
    </source>
</evidence>
<accession>A0AAV1ZM46</accession>
<comment type="cofactor">
    <cofactor evidence="1">
        <name>heme</name>
        <dbReference type="ChEBI" id="CHEBI:30413"/>
    </cofactor>
</comment>
<dbReference type="PANTHER" id="PTHR24291:SF189">
    <property type="entry name" value="CYTOCHROME P450 4C3-RELATED"/>
    <property type="match status" value="1"/>
</dbReference>
<keyword evidence="10" id="KW-1185">Reference proteome</keyword>
<evidence type="ECO:0000256" key="3">
    <source>
        <dbReference type="ARBA" id="ARBA00010617"/>
    </source>
</evidence>
<dbReference type="Proteomes" id="UP001497382">
    <property type="component" value="Unassembled WGS sequence"/>
</dbReference>
<evidence type="ECO:0000256" key="6">
    <source>
        <dbReference type="ARBA" id="ARBA00023004"/>
    </source>
</evidence>
<keyword evidence="8" id="KW-0472">Membrane</keyword>
<dbReference type="InterPro" id="IPR036396">
    <property type="entry name" value="Cyt_P450_sf"/>
</dbReference>
<comment type="caution">
    <text evidence="9">The sequence shown here is derived from an EMBL/GenBank/DDBJ whole genome shotgun (WGS) entry which is preliminary data.</text>
</comment>
<keyword evidence="4" id="KW-0349">Heme</keyword>
<keyword evidence="5" id="KW-0256">Endoplasmic reticulum</keyword>
<dbReference type="Pfam" id="PF00067">
    <property type="entry name" value="p450"/>
    <property type="match status" value="1"/>
</dbReference>
<proteinExistence type="inferred from homology"/>
<keyword evidence="4" id="KW-0479">Metal-binding</keyword>
<dbReference type="InterPro" id="IPR050196">
    <property type="entry name" value="Cytochrome_P450_Monoox"/>
</dbReference>
<evidence type="ECO:0000256" key="4">
    <source>
        <dbReference type="ARBA" id="ARBA00022617"/>
    </source>
</evidence>
<dbReference type="GO" id="GO:0020037">
    <property type="term" value="F:heme binding"/>
    <property type="evidence" value="ECO:0007669"/>
    <property type="project" value="InterPro"/>
</dbReference>
<comment type="similarity">
    <text evidence="3">Belongs to the cytochrome P450 family.</text>
</comment>
<evidence type="ECO:0000256" key="5">
    <source>
        <dbReference type="ARBA" id="ARBA00022824"/>
    </source>
</evidence>
<dbReference type="GO" id="GO:0004497">
    <property type="term" value="F:monooxygenase activity"/>
    <property type="evidence" value="ECO:0007669"/>
    <property type="project" value="UniProtKB-KW"/>
</dbReference>
<keyword evidence="7" id="KW-0503">Monooxygenase</keyword>
<sequence length="452" mass="52841">MIYSVPSTDFCVKTCISVAKYFIWSWKISRGIPGLKCHFLNILGNVSCLPLSEKSQNGFSLLVHLQQFLLGLPKIFIHEKVYHLWLFMSAVVILAKPEAIEVIFSSTVTIEKAWFYNWFQMFLGTGLINSGGNLWRFRRRLLNSCFRKDILKGHLSIMNEKSLILVESLKKETREDFTKVKKPISECTLNIIHDIIFGRHEDENKSELRGLINSIKWGMRFVVERVMNGFLWPHFIYFSTKRGKELKKHEKIVKDFTRSRIQQRKQKLMERNFSTREANETPLLDLLLEYHFKSTDFTENDLSDELITMVIAGQDSTTVAISWILYMLGLHEDIQTKVYEELDLIFDGDCERHVTLEELKEMKYLKSVIKETLRLYPPAPFMARQVHKDVNICQNIAMMELIVIVSTLLRSYKFESLDQRDKVLPALTITTSPSKPLRIRIRSRDSTNNLKN</sequence>
<evidence type="ECO:0000256" key="1">
    <source>
        <dbReference type="ARBA" id="ARBA00001971"/>
    </source>
</evidence>
<dbReference type="SUPFAM" id="SSF48264">
    <property type="entry name" value="Cytochrome P450"/>
    <property type="match status" value="1"/>
</dbReference>
<evidence type="ECO:0000256" key="8">
    <source>
        <dbReference type="ARBA" id="ARBA00023136"/>
    </source>
</evidence>
<name>A0AAV1ZM46_9ARAC</name>
<keyword evidence="6" id="KW-0408">Iron</keyword>
<dbReference type="GO" id="GO:0016705">
    <property type="term" value="F:oxidoreductase activity, acting on paired donors, with incorporation or reduction of molecular oxygen"/>
    <property type="evidence" value="ECO:0007669"/>
    <property type="project" value="InterPro"/>
</dbReference>
<organism evidence="9 10">
    <name type="scientific">Larinioides sclopetarius</name>
    <dbReference type="NCBI Taxonomy" id="280406"/>
    <lineage>
        <taxon>Eukaryota</taxon>
        <taxon>Metazoa</taxon>
        <taxon>Ecdysozoa</taxon>
        <taxon>Arthropoda</taxon>
        <taxon>Chelicerata</taxon>
        <taxon>Arachnida</taxon>
        <taxon>Araneae</taxon>
        <taxon>Araneomorphae</taxon>
        <taxon>Entelegynae</taxon>
        <taxon>Araneoidea</taxon>
        <taxon>Araneidae</taxon>
        <taxon>Larinioides</taxon>
    </lineage>
</organism>
<reference evidence="9 10" key="1">
    <citation type="submission" date="2024-04" db="EMBL/GenBank/DDBJ databases">
        <authorList>
            <person name="Rising A."/>
            <person name="Reimegard J."/>
            <person name="Sonavane S."/>
            <person name="Akerstrom W."/>
            <person name="Nylinder S."/>
            <person name="Hedman E."/>
            <person name="Kallberg Y."/>
        </authorList>
    </citation>
    <scope>NUCLEOTIDE SEQUENCE [LARGE SCALE GENOMIC DNA]</scope>
</reference>
<evidence type="ECO:0000256" key="7">
    <source>
        <dbReference type="ARBA" id="ARBA00023033"/>
    </source>
</evidence>
<protein>
    <recommendedName>
        <fullName evidence="11">Cytochrome P450</fullName>
    </recommendedName>
</protein>
<dbReference type="InterPro" id="IPR001128">
    <property type="entry name" value="Cyt_P450"/>
</dbReference>
<dbReference type="GO" id="GO:0005506">
    <property type="term" value="F:iron ion binding"/>
    <property type="evidence" value="ECO:0007669"/>
    <property type="project" value="InterPro"/>
</dbReference>
<dbReference type="GO" id="GO:0005789">
    <property type="term" value="C:endoplasmic reticulum membrane"/>
    <property type="evidence" value="ECO:0007669"/>
    <property type="project" value="UniProtKB-SubCell"/>
</dbReference>
<evidence type="ECO:0000313" key="10">
    <source>
        <dbReference type="Proteomes" id="UP001497382"/>
    </source>
</evidence>
<dbReference type="EMBL" id="CAXIEN010000054">
    <property type="protein sequence ID" value="CAL1271433.1"/>
    <property type="molecule type" value="Genomic_DNA"/>
</dbReference>
<comment type="subcellular location">
    <subcellularLocation>
        <location evidence="2">Endoplasmic reticulum membrane</location>
    </subcellularLocation>
</comment>
<dbReference type="InterPro" id="IPR002401">
    <property type="entry name" value="Cyt_P450_E_grp-I"/>
</dbReference>
<gene>
    <name evidence="9" type="ORF">LARSCL_LOCUS5813</name>
</gene>
<dbReference type="PRINTS" id="PR00463">
    <property type="entry name" value="EP450I"/>
</dbReference>